<keyword evidence="2" id="KW-0479">Metal-binding</keyword>
<reference evidence="3 4" key="1">
    <citation type="submission" date="2021-01" db="EMBL/GenBank/DDBJ databases">
        <title>Genome Sequencing of Type Strains.</title>
        <authorList>
            <person name="Lemaire J.F."/>
            <person name="Inderbitzin P."/>
            <person name="Collins S.B."/>
            <person name="Wespe N."/>
            <person name="Knight-Connoni V."/>
        </authorList>
    </citation>
    <scope>NUCLEOTIDE SEQUENCE [LARGE SCALE GENOMIC DNA]</scope>
    <source>
        <strain evidence="3 4">DSM 14730</strain>
    </source>
</reference>
<dbReference type="PANTHER" id="PTHR37302:SF1">
    <property type="entry name" value="PROTEIN DINB"/>
    <property type="match status" value="1"/>
</dbReference>
<proteinExistence type="inferred from homology"/>
<dbReference type="Proteomes" id="UP001319060">
    <property type="component" value="Unassembled WGS sequence"/>
</dbReference>
<dbReference type="EMBL" id="JAFHKS010000044">
    <property type="protein sequence ID" value="MBN3546991.1"/>
    <property type="molecule type" value="Genomic_DNA"/>
</dbReference>
<evidence type="ECO:0000256" key="1">
    <source>
        <dbReference type="ARBA" id="ARBA00008635"/>
    </source>
</evidence>
<keyword evidence="4" id="KW-1185">Reference proteome</keyword>
<dbReference type="Gene3D" id="1.20.120.450">
    <property type="entry name" value="dinb family like domain"/>
    <property type="match status" value="1"/>
</dbReference>
<dbReference type="RefSeq" id="WP_188401271.1">
    <property type="nucleotide sequence ID" value="NZ_BMCE01000001.1"/>
</dbReference>
<evidence type="ECO:0000313" key="4">
    <source>
        <dbReference type="Proteomes" id="UP001319060"/>
    </source>
</evidence>
<dbReference type="PANTHER" id="PTHR37302">
    <property type="entry name" value="SLR1116 PROTEIN"/>
    <property type="match status" value="1"/>
</dbReference>
<organism evidence="3 4">
    <name type="scientific">Fictibacillus barbaricus</name>
    <dbReference type="NCBI Taxonomy" id="182136"/>
    <lineage>
        <taxon>Bacteria</taxon>
        <taxon>Bacillati</taxon>
        <taxon>Bacillota</taxon>
        <taxon>Bacilli</taxon>
        <taxon>Bacillales</taxon>
        <taxon>Fictibacillaceae</taxon>
        <taxon>Fictibacillus</taxon>
    </lineage>
</organism>
<protein>
    <submittedName>
        <fullName evidence="3">DinB family protein</fullName>
    </submittedName>
</protein>
<dbReference type="Pfam" id="PF05163">
    <property type="entry name" value="DinB"/>
    <property type="match status" value="1"/>
</dbReference>
<dbReference type="SUPFAM" id="SSF109854">
    <property type="entry name" value="DinB/YfiT-like putative metalloenzymes"/>
    <property type="match status" value="1"/>
</dbReference>
<name>A0ABS2ZGU4_9BACL</name>
<accession>A0ABS2ZGU4</accession>
<comment type="caution">
    <text evidence="3">The sequence shown here is derived from an EMBL/GenBank/DDBJ whole genome shotgun (WGS) entry which is preliminary data.</text>
</comment>
<sequence>MEKPMQLLQFNTWANDKVFQHLKSLPADLYRKEVKSVFPSVSAVLVHMYQVDYVWLEAIKGEKFEDIIASVGPLYAGLQAASLEDMELKFNELDVEYNAFVNKKKDLSQQTIVHHPHFGTLETSYKDLIQHIVNHGTYHRGHISAILNQQGHKGASTDYIFYLYTLQQQKQTK</sequence>
<dbReference type="InterPro" id="IPR034660">
    <property type="entry name" value="DinB/YfiT-like"/>
</dbReference>
<evidence type="ECO:0000313" key="3">
    <source>
        <dbReference type="EMBL" id="MBN3546991.1"/>
    </source>
</evidence>
<evidence type="ECO:0000256" key="2">
    <source>
        <dbReference type="ARBA" id="ARBA00022723"/>
    </source>
</evidence>
<dbReference type="InterPro" id="IPR007837">
    <property type="entry name" value="DinB"/>
</dbReference>
<gene>
    <name evidence="3" type="ORF">JYA64_16915</name>
</gene>
<comment type="similarity">
    <text evidence="1">Belongs to the DinB family.</text>
</comment>